<reference evidence="1 2" key="2">
    <citation type="submission" date="2017-10" db="EMBL/GenBank/DDBJ databases">
        <title>Extensive intraspecific genome diversity in a model arbuscular mycorrhizal fungus.</title>
        <authorList>
            <person name="Chen E.C.H."/>
            <person name="Morin E."/>
            <person name="Baudet D."/>
            <person name="Noel J."/>
            <person name="Ndikumana S."/>
            <person name="Charron P."/>
            <person name="St-Onge C."/>
            <person name="Giorgi J."/>
            <person name="Grigoriev I.V."/>
            <person name="Roux C."/>
            <person name="Martin F.M."/>
            <person name="Corradi N."/>
        </authorList>
    </citation>
    <scope>NUCLEOTIDE SEQUENCE [LARGE SCALE GENOMIC DNA]</scope>
    <source>
        <strain evidence="1 2">C2</strain>
    </source>
</reference>
<evidence type="ECO:0000313" key="2">
    <source>
        <dbReference type="Proteomes" id="UP000233469"/>
    </source>
</evidence>
<organism evidence="1 2">
    <name type="scientific">Rhizophagus irregularis</name>
    <dbReference type="NCBI Taxonomy" id="588596"/>
    <lineage>
        <taxon>Eukaryota</taxon>
        <taxon>Fungi</taxon>
        <taxon>Fungi incertae sedis</taxon>
        <taxon>Mucoromycota</taxon>
        <taxon>Glomeromycotina</taxon>
        <taxon>Glomeromycetes</taxon>
        <taxon>Glomerales</taxon>
        <taxon>Glomeraceae</taxon>
        <taxon>Rhizophagus</taxon>
    </lineage>
</organism>
<dbReference type="AlphaFoldDB" id="A0A2N1KWX1"/>
<sequence>MINENNEKKFLKKVRKPSSFKYARQLDNTLVDAHMGKVSIILNKLIIVGTSVFDLNKLLMYRFWYSFVKEKYRVKVRLRYIDTDSFIYYVETEDIYKDMAEHPDLFDLNDTKTGPE</sequence>
<comment type="caution">
    <text evidence="1">The sequence shown here is derived from an EMBL/GenBank/DDBJ whole genome shotgun (WGS) entry which is preliminary data.</text>
</comment>
<dbReference type="Proteomes" id="UP000233469">
    <property type="component" value="Unassembled WGS sequence"/>
</dbReference>
<gene>
    <name evidence="1" type="ORF">RhiirC2_804769</name>
</gene>
<accession>A0A2N1KWX1</accession>
<name>A0A2N1KWX1_9GLOM</name>
<dbReference type="InterPro" id="IPR043502">
    <property type="entry name" value="DNA/RNA_pol_sf"/>
</dbReference>
<proteinExistence type="predicted"/>
<dbReference type="EMBL" id="LLXL01009786">
    <property type="protein sequence ID" value="PKK41592.1"/>
    <property type="molecule type" value="Genomic_DNA"/>
</dbReference>
<protein>
    <submittedName>
        <fullName evidence="1">Uncharacterized protein</fullName>
    </submittedName>
</protein>
<reference evidence="1 2" key="1">
    <citation type="submission" date="2016-04" db="EMBL/GenBank/DDBJ databases">
        <title>Genome analyses suggest a sexual origin of heterokaryosis in a supposedly ancient asexual fungus.</title>
        <authorList>
            <person name="Ropars J."/>
            <person name="Sedzielewska K."/>
            <person name="Noel J."/>
            <person name="Charron P."/>
            <person name="Farinelli L."/>
            <person name="Marton T."/>
            <person name="Kruger M."/>
            <person name="Pelin A."/>
            <person name="Brachmann A."/>
            <person name="Corradi N."/>
        </authorList>
    </citation>
    <scope>NUCLEOTIDE SEQUENCE [LARGE SCALE GENOMIC DNA]</scope>
    <source>
        <strain evidence="1 2">C2</strain>
    </source>
</reference>
<dbReference type="SUPFAM" id="SSF56672">
    <property type="entry name" value="DNA/RNA polymerases"/>
    <property type="match status" value="1"/>
</dbReference>
<evidence type="ECO:0000313" key="1">
    <source>
        <dbReference type="EMBL" id="PKK41592.1"/>
    </source>
</evidence>